<dbReference type="EMBL" id="UINC01197586">
    <property type="protein sequence ID" value="SVE15151.1"/>
    <property type="molecule type" value="Genomic_DNA"/>
</dbReference>
<reference evidence="8" key="1">
    <citation type="submission" date="2018-05" db="EMBL/GenBank/DDBJ databases">
        <authorList>
            <person name="Lanie J.A."/>
            <person name="Ng W.-L."/>
            <person name="Kazmierczak K.M."/>
            <person name="Andrzejewski T.M."/>
            <person name="Davidsen T.M."/>
            <person name="Wayne K.J."/>
            <person name="Tettelin H."/>
            <person name="Glass J.I."/>
            <person name="Rusch D."/>
            <person name="Podicherti R."/>
            <person name="Tsui H.-C.T."/>
            <person name="Winkler M.E."/>
        </authorList>
    </citation>
    <scope>NUCLEOTIDE SEQUENCE</scope>
</reference>
<gene>
    <name evidence="8" type="ORF">METZ01_LOCUS468005</name>
</gene>
<dbReference type="GO" id="GO:0005524">
    <property type="term" value="F:ATP binding"/>
    <property type="evidence" value="ECO:0007669"/>
    <property type="project" value="UniProtKB-KW"/>
</dbReference>
<sequence>TKDEFASLVESVKPHIEEVARFGRYGFITLFEALTAMAFLHFKNIEADFQVLEVGLGGRLDSTNVIYPLVSGITSISLDHTAILGDSLEKIAIEKAGIIKRKIPVVSAPQEDGVLKVIKQKASDADAELTVIGQDLEWTALESNYEGQRFELAGRLMRYDLWIPLLGKHQLENASVAIGIIEALISEGWNIPFRNVVTGISSVRWPCRMEILSREPIIIVDGAHNPYSVRRLTQSLLEMAARKRIIV</sequence>
<accession>A0A383B5I0</accession>
<dbReference type="Gene3D" id="3.40.1190.10">
    <property type="entry name" value="Mur-like, catalytic domain"/>
    <property type="match status" value="1"/>
</dbReference>
<evidence type="ECO:0000256" key="4">
    <source>
        <dbReference type="ARBA" id="ARBA00022741"/>
    </source>
</evidence>
<dbReference type="AlphaFoldDB" id="A0A383B5I0"/>
<dbReference type="PANTHER" id="PTHR11136:SF0">
    <property type="entry name" value="DIHYDROFOLATE SYNTHETASE-RELATED"/>
    <property type="match status" value="1"/>
</dbReference>
<dbReference type="SUPFAM" id="SSF53623">
    <property type="entry name" value="MurD-like peptide ligases, catalytic domain"/>
    <property type="match status" value="1"/>
</dbReference>
<feature type="non-terminal residue" evidence="8">
    <location>
        <position position="247"/>
    </location>
</feature>
<dbReference type="GO" id="GO:0008841">
    <property type="term" value="F:dihydrofolate synthase activity"/>
    <property type="evidence" value="ECO:0007669"/>
    <property type="project" value="TreeGrafter"/>
</dbReference>
<dbReference type="InterPro" id="IPR018109">
    <property type="entry name" value="Folylpolyglutamate_synth_CS"/>
</dbReference>
<evidence type="ECO:0000313" key="8">
    <source>
        <dbReference type="EMBL" id="SVE15151.1"/>
    </source>
</evidence>
<keyword evidence="6" id="KW-0460">Magnesium</keyword>
<dbReference type="SUPFAM" id="SSF53244">
    <property type="entry name" value="MurD-like peptide ligases, peptide-binding domain"/>
    <property type="match status" value="1"/>
</dbReference>
<evidence type="ECO:0000256" key="1">
    <source>
        <dbReference type="ARBA" id="ARBA00008276"/>
    </source>
</evidence>
<dbReference type="InterPro" id="IPR001645">
    <property type="entry name" value="Folylpolyglutamate_synth"/>
</dbReference>
<dbReference type="GO" id="GO:0046872">
    <property type="term" value="F:metal ion binding"/>
    <property type="evidence" value="ECO:0007669"/>
    <property type="project" value="UniProtKB-KW"/>
</dbReference>
<dbReference type="PANTHER" id="PTHR11136">
    <property type="entry name" value="FOLYLPOLYGLUTAMATE SYNTHASE-RELATED"/>
    <property type="match status" value="1"/>
</dbReference>
<proteinExistence type="inferred from homology"/>
<dbReference type="InterPro" id="IPR036565">
    <property type="entry name" value="Mur-like_cat_sf"/>
</dbReference>
<dbReference type="PROSITE" id="PS01012">
    <property type="entry name" value="FOLYLPOLYGLU_SYNT_2"/>
    <property type="match status" value="1"/>
</dbReference>
<evidence type="ECO:0000256" key="5">
    <source>
        <dbReference type="ARBA" id="ARBA00022840"/>
    </source>
</evidence>
<organism evidence="8">
    <name type="scientific">marine metagenome</name>
    <dbReference type="NCBI Taxonomy" id="408172"/>
    <lineage>
        <taxon>unclassified sequences</taxon>
        <taxon>metagenomes</taxon>
        <taxon>ecological metagenomes</taxon>
    </lineage>
</organism>
<keyword evidence="5" id="KW-0067">ATP-binding</keyword>
<feature type="domain" description="Mur ligase central" evidence="7">
    <location>
        <begin position="38"/>
        <end position="180"/>
    </location>
</feature>
<protein>
    <recommendedName>
        <fullName evidence="7">Mur ligase central domain-containing protein</fullName>
    </recommendedName>
</protein>
<evidence type="ECO:0000259" key="7">
    <source>
        <dbReference type="Pfam" id="PF08245"/>
    </source>
</evidence>
<dbReference type="Gene3D" id="3.90.190.20">
    <property type="entry name" value="Mur ligase, C-terminal domain"/>
    <property type="match status" value="1"/>
</dbReference>
<name>A0A383B5I0_9ZZZZ</name>
<evidence type="ECO:0000256" key="6">
    <source>
        <dbReference type="ARBA" id="ARBA00022842"/>
    </source>
</evidence>
<dbReference type="InterPro" id="IPR036615">
    <property type="entry name" value="Mur_ligase_C_dom_sf"/>
</dbReference>
<keyword evidence="2" id="KW-0436">Ligase</keyword>
<dbReference type="GO" id="GO:0005737">
    <property type="term" value="C:cytoplasm"/>
    <property type="evidence" value="ECO:0007669"/>
    <property type="project" value="TreeGrafter"/>
</dbReference>
<keyword evidence="3" id="KW-0479">Metal-binding</keyword>
<comment type="similarity">
    <text evidence="1">Belongs to the folylpolyglutamate synthase family.</text>
</comment>
<dbReference type="InterPro" id="IPR013221">
    <property type="entry name" value="Mur_ligase_cen"/>
</dbReference>
<evidence type="ECO:0000256" key="2">
    <source>
        <dbReference type="ARBA" id="ARBA00022598"/>
    </source>
</evidence>
<dbReference type="Pfam" id="PF08245">
    <property type="entry name" value="Mur_ligase_M"/>
    <property type="match status" value="1"/>
</dbReference>
<feature type="non-terminal residue" evidence="8">
    <location>
        <position position="1"/>
    </location>
</feature>
<dbReference type="GO" id="GO:0004326">
    <property type="term" value="F:tetrahydrofolylpolyglutamate synthase activity"/>
    <property type="evidence" value="ECO:0007669"/>
    <property type="project" value="InterPro"/>
</dbReference>
<keyword evidence="4" id="KW-0547">Nucleotide-binding</keyword>
<evidence type="ECO:0000256" key="3">
    <source>
        <dbReference type="ARBA" id="ARBA00022723"/>
    </source>
</evidence>
<dbReference type="NCBIfam" id="TIGR01499">
    <property type="entry name" value="folC"/>
    <property type="match status" value="1"/>
</dbReference>